<dbReference type="InterPro" id="IPR013381">
    <property type="entry name" value="CRISPR-assoc_prot_Cse1"/>
</dbReference>
<name>A0A094W8N8_9BACT</name>
<protein>
    <submittedName>
        <fullName evidence="1">CRISPR-associated protein, Cse1 family</fullName>
    </submittedName>
</protein>
<comment type="caution">
    <text evidence="1">The sequence shown here is derived from an EMBL/GenBank/DDBJ whole genome shotgun (WGS) entry which is preliminary data.</text>
</comment>
<proteinExistence type="predicted"/>
<dbReference type="Pfam" id="PF09481">
    <property type="entry name" value="CRISPR_Cse1"/>
    <property type="match status" value="1"/>
</dbReference>
<dbReference type="NCBIfam" id="TIGR02547">
    <property type="entry name" value="casA_cse1"/>
    <property type="match status" value="1"/>
</dbReference>
<accession>A0A094W8N8</accession>
<sequence>MMRLEDRFNLIDEPWIPVTEVGLVSLKQLFSEPFYRSLGGSPIDKIALTKFLLAIAQTADTPESDEDWVMLTPEKLARECLSYLEERHDLFYLYGDRPFLQMPAIRNSELKPFGSTIPGIAAKPVMKGKQINTTILFQSEIEKNLTDGEKALLIVRLMGCALGGKQTDNSIVLSPGYTGKTNESGKKSSGKEGPFIGAIGYLHTFLQGNSLWETLWLNLFSRQYILGLGAYPDGVGTPPWEEMPTGEDCSIAKRLKSTLMGRLVPLSRFCLLEENGLYYSEGIAYPGCNEGGRDPSVSRASSGKNLKVLWTDPLKRPWRSLPSILSFVHEGGNKGFECYQIRLLGRAREKVEIVGIWSGGLRVKNTAGEQKVAESCDFVESLVWIPCKDFGTLAFLRLSEEMNQLENLSNKTFAAILNYFKDQKIDNAKQQTSQAMSLFWQLCEQRFQDLLNACIDTDLAESVRLSFTKIAERIYNMYCPRETSRQIEVWAKNRPDFRWYFPGKEKGKND</sequence>
<reference evidence="1 2" key="1">
    <citation type="submission" date="2014-06" db="EMBL/GenBank/DDBJ databases">
        <title>Draft genome sequence of iron oxidizing acidophile Leptospirillum ferriphilum DSM14647.</title>
        <authorList>
            <person name="Cardenas J.P."/>
            <person name="Lazcano M."/>
            <person name="Ossandon F.J."/>
            <person name="Corbett M."/>
            <person name="Holmes D.S."/>
            <person name="Watkin E."/>
        </authorList>
    </citation>
    <scope>NUCLEOTIDE SEQUENCE [LARGE SCALE GENOMIC DNA]</scope>
    <source>
        <strain evidence="1 2">DSM 14647</strain>
    </source>
</reference>
<evidence type="ECO:0000313" key="2">
    <source>
        <dbReference type="Proteomes" id="UP000029452"/>
    </source>
</evidence>
<dbReference type="Proteomes" id="UP000029452">
    <property type="component" value="Unassembled WGS sequence"/>
</dbReference>
<gene>
    <name evidence="1" type="ORF">LptCag_1608</name>
</gene>
<organism evidence="1 2">
    <name type="scientific">Leptospirillum ferriphilum</name>
    <dbReference type="NCBI Taxonomy" id="178606"/>
    <lineage>
        <taxon>Bacteria</taxon>
        <taxon>Pseudomonadati</taxon>
        <taxon>Nitrospirota</taxon>
        <taxon>Nitrospiria</taxon>
        <taxon>Nitrospirales</taxon>
        <taxon>Nitrospiraceae</taxon>
        <taxon>Leptospirillum</taxon>
    </lineage>
</organism>
<dbReference type="PATRIC" id="fig|178606.4.peg.1614"/>
<dbReference type="OrthoDB" id="5392377at2"/>
<evidence type="ECO:0000313" key="1">
    <source>
        <dbReference type="EMBL" id="KGA93898.1"/>
    </source>
</evidence>
<dbReference type="EMBL" id="JPGK01000005">
    <property type="protein sequence ID" value="KGA93898.1"/>
    <property type="molecule type" value="Genomic_DNA"/>
</dbReference>
<dbReference type="RefSeq" id="WP_052157869.1">
    <property type="nucleotide sequence ID" value="NZ_JPGK01000005.1"/>
</dbReference>
<dbReference type="AlphaFoldDB" id="A0A094W8N8"/>